<dbReference type="AlphaFoldDB" id="A0A382I3A5"/>
<organism evidence="1">
    <name type="scientific">marine metagenome</name>
    <dbReference type="NCBI Taxonomy" id="408172"/>
    <lineage>
        <taxon>unclassified sequences</taxon>
        <taxon>metagenomes</taxon>
        <taxon>ecological metagenomes</taxon>
    </lineage>
</organism>
<accession>A0A382I3A5</accession>
<evidence type="ECO:0000313" key="1">
    <source>
        <dbReference type="EMBL" id="SVB93802.1"/>
    </source>
</evidence>
<proteinExistence type="predicted"/>
<name>A0A382I3A5_9ZZZZ</name>
<gene>
    <name evidence="1" type="ORF">METZ01_LOCUS246656</name>
</gene>
<protein>
    <submittedName>
        <fullName evidence="1">Uncharacterized protein</fullName>
    </submittedName>
</protein>
<reference evidence="1" key="1">
    <citation type="submission" date="2018-05" db="EMBL/GenBank/DDBJ databases">
        <authorList>
            <person name="Lanie J.A."/>
            <person name="Ng W.-L."/>
            <person name="Kazmierczak K.M."/>
            <person name="Andrzejewski T.M."/>
            <person name="Davidsen T.M."/>
            <person name="Wayne K.J."/>
            <person name="Tettelin H."/>
            <person name="Glass J.I."/>
            <person name="Rusch D."/>
            <person name="Podicherti R."/>
            <person name="Tsui H.-C.T."/>
            <person name="Winkler M.E."/>
        </authorList>
    </citation>
    <scope>NUCLEOTIDE SEQUENCE</scope>
</reference>
<sequence>MNYFLETKVKSIQVDNGRLAAQSFIDYGQPGFTAAHREIACGVNLFPFGLSEID</sequence>
<dbReference type="EMBL" id="UINC01064795">
    <property type="protein sequence ID" value="SVB93802.1"/>
    <property type="molecule type" value="Genomic_DNA"/>
</dbReference>